<accession>A0A0D8XI33</accession>
<reference evidence="2" key="2">
    <citation type="journal article" date="2016" name="Sci. Rep.">
        <title>Dictyocaulus viviparus genome, variome and transcriptome elucidate lungworm biology and support future intervention.</title>
        <authorList>
            <person name="McNulty S.N."/>
            <person name="Strube C."/>
            <person name="Rosa B.A."/>
            <person name="Martin J.C."/>
            <person name="Tyagi R."/>
            <person name="Choi Y.J."/>
            <person name="Wang Q."/>
            <person name="Hallsworth Pepin K."/>
            <person name="Zhang X."/>
            <person name="Ozersky P."/>
            <person name="Wilson R.K."/>
            <person name="Sternberg P.W."/>
            <person name="Gasser R.B."/>
            <person name="Mitreva M."/>
        </authorList>
    </citation>
    <scope>NUCLEOTIDE SEQUENCE [LARGE SCALE GENOMIC DNA]</scope>
    <source>
        <strain evidence="2">HannoverDv2000</strain>
    </source>
</reference>
<evidence type="ECO:0000313" key="2">
    <source>
        <dbReference type="Proteomes" id="UP000053766"/>
    </source>
</evidence>
<gene>
    <name evidence="1" type="ORF">DICVIV_10598</name>
</gene>
<organism evidence="1 2">
    <name type="scientific">Dictyocaulus viviparus</name>
    <name type="common">Bovine lungworm</name>
    <dbReference type="NCBI Taxonomy" id="29172"/>
    <lineage>
        <taxon>Eukaryota</taxon>
        <taxon>Metazoa</taxon>
        <taxon>Ecdysozoa</taxon>
        <taxon>Nematoda</taxon>
        <taxon>Chromadorea</taxon>
        <taxon>Rhabditida</taxon>
        <taxon>Rhabditina</taxon>
        <taxon>Rhabditomorpha</taxon>
        <taxon>Strongyloidea</taxon>
        <taxon>Metastrongylidae</taxon>
        <taxon>Dictyocaulus</taxon>
    </lineage>
</organism>
<keyword evidence="2" id="KW-1185">Reference proteome</keyword>
<sequence>MEILLCSGGKLERENENVKLLFVLRNLIGDEILQNMKYTLVLKSVILPNALATSLNEHKFQGSVQYSVESEIDTVITLSLYRQPYQLDISQNFRSLGMWTCTDKAPISF</sequence>
<dbReference type="Proteomes" id="UP000053766">
    <property type="component" value="Unassembled WGS sequence"/>
</dbReference>
<protein>
    <submittedName>
        <fullName evidence="1">Uncharacterized protein</fullName>
    </submittedName>
</protein>
<proteinExistence type="predicted"/>
<dbReference type="AlphaFoldDB" id="A0A0D8XI33"/>
<reference evidence="1 2" key="1">
    <citation type="submission" date="2013-11" db="EMBL/GenBank/DDBJ databases">
        <title>Draft genome of the bovine lungworm Dictyocaulus viviparus.</title>
        <authorList>
            <person name="Mitreva M."/>
        </authorList>
    </citation>
    <scope>NUCLEOTIDE SEQUENCE [LARGE SCALE GENOMIC DNA]</scope>
    <source>
        <strain evidence="1 2">HannoverDv2000</strain>
    </source>
</reference>
<evidence type="ECO:0000313" key="1">
    <source>
        <dbReference type="EMBL" id="KJH43392.1"/>
    </source>
</evidence>
<name>A0A0D8XI33_DICVI</name>
<dbReference type="EMBL" id="KN716564">
    <property type="protein sequence ID" value="KJH43392.1"/>
    <property type="molecule type" value="Genomic_DNA"/>
</dbReference>